<dbReference type="RefSeq" id="XP_003056146.1">
    <property type="nucleotide sequence ID" value="XM_003056100.1"/>
</dbReference>
<keyword evidence="4" id="KW-0109">Calcium transport</keyword>
<evidence type="ECO:0000313" key="15">
    <source>
        <dbReference type="EMBL" id="EEH59522.1"/>
    </source>
</evidence>
<dbReference type="GO" id="GO:0005758">
    <property type="term" value="C:mitochondrial intermembrane space"/>
    <property type="evidence" value="ECO:0007669"/>
    <property type="project" value="UniProtKB-SubCell"/>
</dbReference>
<evidence type="ECO:0000256" key="1">
    <source>
        <dbReference type="ARBA" id="ARBA00004273"/>
    </source>
</evidence>
<dbReference type="GeneID" id="9682024"/>
<evidence type="ECO:0000256" key="3">
    <source>
        <dbReference type="ARBA" id="ARBA00022448"/>
    </source>
</evidence>
<dbReference type="PANTHER" id="PTHR12294:SF1">
    <property type="entry name" value="CALCIUM UPTAKE PROTEIN 1, MITOCHONDRIAL"/>
    <property type="match status" value="1"/>
</dbReference>
<dbReference type="OMA" id="YPEYMFF"/>
<dbReference type="PROSITE" id="PS50222">
    <property type="entry name" value="EF_HAND_2"/>
    <property type="match status" value="2"/>
</dbReference>
<feature type="domain" description="EF-hand" evidence="14">
    <location>
        <begin position="215"/>
        <end position="250"/>
    </location>
</feature>
<dbReference type="InterPro" id="IPR039800">
    <property type="entry name" value="MICU1/2/3"/>
</dbReference>
<organism evidence="16">
    <name type="scientific">Micromonas pusilla (strain CCMP1545)</name>
    <name type="common">Picoplanktonic green alga</name>
    <dbReference type="NCBI Taxonomy" id="564608"/>
    <lineage>
        <taxon>Eukaryota</taxon>
        <taxon>Viridiplantae</taxon>
        <taxon>Chlorophyta</taxon>
        <taxon>Mamiellophyceae</taxon>
        <taxon>Mamiellales</taxon>
        <taxon>Mamiellaceae</taxon>
        <taxon>Micromonas</taxon>
    </lineage>
</organism>
<dbReference type="STRING" id="564608.C1MLD1"/>
<keyword evidence="5" id="KW-0479">Metal-binding</keyword>
<comment type="subcellular location">
    <subcellularLocation>
        <location evidence="1">Mitochondrion inner membrane</location>
    </subcellularLocation>
    <subcellularLocation>
        <location evidence="2">Mitochondrion intermembrane space</location>
    </subcellularLocation>
</comment>
<dbReference type="Pfam" id="PF13833">
    <property type="entry name" value="EF-hand_8"/>
    <property type="match status" value="1"/>
</dbReference>
<sequence length="443" mass="50181">MTSVLRFLRRALQSHNCHQHASLHVQPANVTFSAATVEVLPYLLVCAASLLGLSGCLPRGIETPKRRDGHDTAWNAIACSQPRASSVAEEGKRAFSFLTPEYRRNVFFIYEKRLRVHSPPEKVFDYFSSVRNNCGSFMTSLDLMRAAVPVFQPLSSSHVRSGFLGGERREDDDDSGVPCFVQVYPQSDFFKLFDTDGDGLISFPEYLFFITLLSLPESHVKTAFQQFDVDGSGHLCRNEFIDMMKVMRLSTSRPKATGYRTGMKATDIHDMSVGLLQYLFGDLGKEHRLSLHQFETFLHQLRSEIDKLEFTHYDNTNTGSISLQDFGFSVVAGADVLKLQYFIERASKLASRGIYSLDERVSREQFLAFCRLLKHGGTKFQEMIKAHVRAGSQLDKVNFMRFAKDCGEHLSEAQIDVIFFIFDTDGDGLLSPEELLHVTCRWD</sequence>
<keyword evidence="7" id="KW-0999">Mitochondrion inner membrane</keyword>
<dbReference type="GO" id="GO:0051560">
    <property type="term" value="P:mitochondrial calcium ion homeostasis"/>
    <property type="evidence" value="ECO:0007669"/>
    <property type="project" value="TreeGrafter"/>
</dbReference>
<dbReference type="Pfam" id="PF00036">
    <property type="entry name" value="EF-hand_1"/>
    <property type="match status" value="1"/>
</dbReference>
<dbReference type="KEGG" id="mpp:MICPUCDRAFT_55671"/>
<dbReference type="OrthoDB" id="186625at2759"/>
<keyword evidence="6" id="KW-0677">Repeat</keyword>
<dbReference type="PROSITE" id="PS00018">
    <property type="entry name" value="EF_HAND_1"/>
    <property type="match status" value="2"/>
</dbReference>
<evidence type="ECO:0000256" key="2">
    <source>
        <dbReference type="ARBA" id="ARBA00004569"/>
    </source>
</evidence>
<dbReference type="GO" id="GO:0005509">
    <property type="term" value="F:calcium ion binding"/>
    <property type="evidence" value="ECO:0007669"/>
    <property type="project" value="InterPro"/>
</dbReference>
<keyword evidence="12" id="KW-0472">Membrane</keyword>
<evidence type="ECO:0000256" key="4">
    <source>
        <dbReference type="ARBA" id="ARBA00022568"/>
    </source>
</evidence>
<dbReference type="eggNOG" id="KOG2643">
    <property type="taxonomic scope" value="Eukaryota"/>
</dbReference>
<dbReference type="GO" id="GO:1990246">
    <property type="term" value="C:uniplex complex"/>
    <property type="evidence" value="ECO:0007669"/>
    <property type="project" value="TreeGrafter"/>
</dbReference>
<evidence type="ECO:0000256" key="13">
    <source>
        <dbReference type="ARBA" id="ARBA00038333"/>
    </source>
</evidence>
<evidence type="ECO:0000313" key="16">
    <source>
        <dbReference type="Proteomes" id="UP000001876"/>
    </source>
</evidence>
<dbReference type="InterPro" id="IPR002048">
    <property type="entry name" value="EF_hand_dom"/>
</dbReference>
<evidence type="ECO:0000256" key="10">
    <source>
        <dbReference type="ARBA" id="ARBA00023065"/>
    </source>
</evidence>
<dbReference type="InterPro" id="IPR018247">
    <property type="entry name" value="EF_Hand_1_Ca_BS"/>
</dbReference>
<keyword evidence="8" id="KW-0106">Calcium</keyword>
<feature type="domain" description="EF-hand" evidence="14">
    <location>
        <begin position="410"/>
        <end position="443"/>
    </location>
</feature>
<dbReference type="CDD" id="cd00051">
    <property type="entry name" value="EFh"/>
    <property type="match status" value="1"/>
</dbReference>
<dbReference type="GO" id="GO:0036444">
    <property type="term" value="P:calcium import into the mitochondrion"/>
    <property type="evidence" value="ECO:0007669"/>
    <property type="project" value="TreeGrafter"/>
</dbReference>
<evidence type="ECO:0000256" key="7">
    <source>
        <dbReference type="ARBA" id="ARBA00022792"/>
    </source>
</evidence>
<dbReference type="Pfam" id="PF13202">
    <property type="entry name" value="EF-hand_5"/>
    <property type="match status" value="1"/>
</dbReference>
<keyword evidence="9" id="KW-0809">Transit peptide</keyword>
<reference evidence="15" key="1">
    <citation type="journal article" date="2009" name="Science">
        <title>Green evolution and dynamic adaptations revealed by genomes of the marine picoeukaryotes Micromonas.</title>
        <authorList>
            <person name="Worden A.Z."/>
            <person name="Lee J.H."/>
            <person name="Mock T."/>
            <person name="Rouze P."/>
            <person name="Simmons M.P."/>
            <person name="Aerts A.L."/>
            <person name="Allen A.E."/>
            <person name="Cuvelier M.L."/>
            <person name="Derelle E."/>
            <person name="Everett M.V."/>
            <person name="Foulon E."/>
            <person name="Grimwood J."/>
            <person name="Gundlach H."/>
            <person name="Henrissat B."/>
            <person name="Napoli C."/>
            <person name="McDonald S.M."/>
            <person name="Parker M.S."/>
            <person name="Rombauts S."/>
            <person name="Salamov A."/>
            <person name="Von Dassow P."/>
            <person name="Badger J.H."/>
            <person name="Coutinho P.M."/>
            <person name="Demir E."/>
            <person name="Dubchak I."/>
            <person name="Gentemann C."/>
            <person name="Eikrem W."/>
            <person name="Gready J.E."/>
            <person name="John U."/>
            <person name="Lanier W."/>
            <person name="Lindquist E.A."/>
            <person name="Lucas S."/>
            <person name="Mayer K.F."/>
            <person name="Moreau H."/>
            <person name="Not F."/>
            <person name="Otillar R."/>
            <person name="Panaud O."/>
            <person name="Pangilinan J."/>
            <person name="Paulsen I."/>
            <person name="Piegu B."/>
            <person name="Poliakov A."/>
            <person name="Robbens S."/>
            <person name="Schmutz J."/>
            <person name="Toulza E."/>
            <person name="Wyss T."/>
            <person name="Zelensky A."/>
            <person name="Zhou K."/>
            <person name="Armbrust E.V."/>
            <person name="Bhattacharya D."/>
            <person name="Goodenough U.W."/>
            <person name="Van de Peer Y."/>
            <person name="Grigoriev I.V."/>
        </authorList>
    </citation>
    <scope>NUCLEOTIDE SEQUENCE [LARGE SCALE GENOMIC DNA]</scope>
    <source>
        <strain evidence="15">CCMP1545</strain>
    </source>
</reference>
<evidence type="ECO:0000256" key="8">
    <source>
        <dbReference type="ARBA" id="ARBA00022837"/>
    </source>
</evidence>
<keyword evidence="16" id="KW-1185">Reference proteome</keyword>
<evidence type="ECO:0000256" key="11">
    <source>
        <dbReference type="ARBA" id="ARBA00023128"/>
    </source>
</evidence>
<evidence type="ECO:0000259" key="14">
    <source>
        <dbReference type="PROSITE" id="PS50222"/>
    </source>
</evidence>
<gene>
    <name evidence="15" type="ORF">MICPUCDRAFT_55671</name>
</gene>
<dbReference type="EMBL" id="GG663736">
    <property type="protein sequence ID" value="EEH59522.1"/>
    <property type="molecule type" value="Genomic_DNA"/>
</dbReference>
<keyword evidence="11" id="KW-0496">Mitochondrion</keyword>
<protein>
    <submittedName>
        <fullName evidence="15">Predicted protein</fullName>
    </submittedName>
</protein>
<evidence type="ECO:0000256" key="6">
    <source>
        <dbReference type="ARBA" id="ARBA00022737"/>
    </source>
</evidence>
<dbReference type="SMART" id="SM00054">
    <property type="entry name" value="EFh"/>
    <property type="match status" value="3"/>
</dbReference>
<dbReference type="Proteomes" id="UP000001876">
    <property type="component" value="Unassembled WGS sequence"/>
</dbReference>
<evidence type="ECO:0000256" key="5">
    <source>
        <dbReference type="ARBA" id="ARBA00022723"/>
    </source>
</evidence>
<dbReference type="InterPro" id="IPR011992">
    <property type="entry name" value="EF-hand-dom_pair"/>
</dbReference>
<keyword evidence="10" id="KW-0406">Ion transport</keyword>
<dbReference type="Gene3D" id="1.10.238.10">
    <property type="entry name" value="EF-hand"/>
    <property type="match status" value="2"/>
</dbReference>
<name>C1MLD1_MICPC</name>
<accession>C1MLD1</accession>
<comment type="similarity">
    <text evidence="13">Belongs to the MICU1 family. MICU1 subfamily.</text>
</comment>
<dbReference type="PANTHER" id="PTHR12294">
    <property type="entry name" value="EF HAND DOMAIN FAMILY A1,A2-RELATED"/>
    <property type="match status" value="1"/>
</dbReference>
<keyword evidence="3" id="KW-0813">Transport</keyword>
<dbReference type="SUPFAM" id="SSF47473">
    <property type="entry name" value="EF-hand"/>
    <property type="match status" value="1"/>
</dbReference>
<dbReference type="AlphaFoldDB" id="C1MLD1"/>
<evidence type="ECO:0000256" key="9">
    <source>
        <dbReference type="ARBA" id="ARBA00022946"/>
    </source>
</evidence>
<proteinExistence type="inferred from homology"/>
<evidence type="ECO:0000256" key="12">
    <source>
        <dbReference type="ARBA" id="ARBA00023136"/>
    </source>
</evidence>